<evidence type="ECO:0008006" key="3">
    <source>
        <dbReference type="Google" id="ProtNLM"/>
    </source>
</evidence>
<dbReference type="Proteomes" id="UP000321579">
    <property type="component" value="Unassembled WGS sequence"/>
</dbReference>
<dbReference type="EMBL" id="BJVF01000001">
    <property type="protein sequence ID" value="GEL09323.1"/>
    <property type="molecule type" value="Genomic_DNA"/>
</dbReference>
<accession>A0A511CC71</accession>
<dbReference type="AlphaFoldDB" id="A0A511CC71"/>
<dbReference type="SUPFAM" id="SSF141694">
    <property type="entry name" value="AF2212/PG0164-like"/>
    <property type="match status" value="1"/>
</dbReference>
<comment type="caution">
    <text evidence="1">The sequence shown here is derived from an EMBL/GenBank/DDBJ whole genome shotgun (WGS) entry which is preliminary data.</text>
</comment>
<proteinExistence type="predicted"/>
<name>A0A511CC71_9FLAO</name>
<dbReference type="Pfam" id="PF08922">
    <property type="entry name" value="DUF1905"/>
    <property type="match status" value="1"/>
</dbReference>
<dbReference type="InterPro" id="IPR015018">
    <property type="entry name" value="DUF1905"/>
</dbReference>
<protein>
    <recommendedName>
        <fullName evidence="3">DUF1905 domain-containing protein</fullName>
    </recommendedName>
</protein>
<organism evidence="1 2">
    <name type="scientific">Flavobacterium glycines</name>
    <dbReference type="NCBI Taxonomy" id="551990"/>
    <lineage>
        <taxon>Bacteria</taxon>
        <taxon>Pseudomonadati</taxon>
        <taxon>Bacteroidota</taxon>
        <taxon>Flavobacteriia</taxon>
        <taxon>Flavobacteriales</taxon>
        <taxon>Flavobacteriaceae</taxon>
        <taxon>Flavobacterium</taxon>
    </lineage>
</organism>
<dbReference type="InterPro" id="IPR037079">
    <property type="entry name" value="AF2212/PG0164-like_sf"/>
</dbReference>
<evidence type="ECO:0000313" key="1">
    <source>
        <dbReference type="EMBL" id="GEL09323.1"/>
    </source>
</evidence>
<reference evidence="1 2" key="1">
    <citation type="submission" date="2019-07" db="EMBL/GenBank/DDBJ databases">
        <title>Whole genome shotgun sequence of Flavobacterium glycines NBRC 105008.</title>
        <authorList>
            <person name="Hosoyama A."/>
            <person name="Uohara A."/>
            <person name="Ohji S."/>
            <person name="Ichikawa N."/>
        </authorList>
    </citation>
    <scope>NUCLEOTIDE SEQUENCE [LARGE SCALE GENOMIC DNA]</scope>
    <source>
        <strain evidence="1 2">NBRC 105008</strain>
    </source>
</reference>
<evidence type="ECO:0000313" key="2">
    <source>
        <dbReference type="Proteomes" id="UP000321579"/>
    </source>
</evidence>
<dbReference type="Gene3D" id="2.40.30.100">
    <property type="entry name" value="AF2212/PG0164-like"/>
    <property type="match status" value="1"/>
</dbReference>
<sequence length="102" mass="11732">MSLLNAKIKYEFSAEVWQHASPGGWYFISLPSTMAFEIRTALQSEEEGWGRLKAVAKTGNSEWKTAIWFDTKMDTYLLPLKAEIRKKEAITVGKTIQITLWF</sequence>
<gene>
    <name evidence="1" type="ORF">FGL01_00620</name>
</gene>